<sequence>MDCEISLGLIGLFSNSHLICCCCYNFYFTFAVTNHTNHFSVFSLDQISSDQFTPLESLDSEQIHPYHYDTSAIHTEVTRHQDNLLYCSYNILYYIYIYIYIYFLFNID</sequence>
<protein>
    <submittedName>
        <fullName evidence="2">Expressed protein</fullName>
    </submittedName>
</protein>
<dbReference type="Proteomes" id="UP001153365">
    <property type="component" value="Unassembled WGS sequence"/>
</dbReference>
<dbReference type="AlphaFoldDB" id="A0AAV0BA82"/>
<comment type="caution">
    <text evidence="2">The sequence shown here is derived from an EMBL/GenBank/DDBJ whole genome shotgun (WGS) entry which is preliminary data.</text>
</comment>
<keyword evidence="3" id="KW-1185">Reference proteome</keyword>
<evidence type="ECO:0000313" key="3">
    <source>
        <dbReference type="Proteomes" id="UP001153365"/>
    </source>
</evidence>
<name>A0AAV0BA82_PHAPC</name>
<feature type="transmembrane region" description="Helical" evidence="1">
    <location>
        <begin position="84"/>
        <end position="105"/>
    </location>
</feature>
<organism evidence="2 3">
    <name type="scientific">Phakopsora pachyrhizi</name>
    <name type="common">Asian soybean rust disease fungus</name>
    <dbReference type="NCBI Taxonomy" id="170000"/>
    <lineage>
        <taxon>Eukaryota</taxon>
        <taxon>Fungi</taxon>
        <taxon>Dikarya</taxon>
        <taxon>Basidiomycota</taxon>
        <taxon>Pucciniomycotina</taxon>
        <taxon>Pucciniomycetes</taxon>
        <taxon>Pucciniales</taxon>
        <taxon>Phakopsoraceae</taxon>
        <taxon>Phakopsora</taxon>
    </lineage>
</organism>
<reference evidence="2" key="1">
    <citation type="submission" date="2022-06" db="EMBL/GenBank/DDBJ databases">
        <authorList>
            <consortium name="SYNGENTA / RWTH Aachen University"/>
        </authorList>
    </citation>
    <scope>NUCLEOTIDE SEQUENCE</scope>
</reference>
<gene>
    <name evidence="2" type="ORF">PPACK8108_LOCUS17019</name>
</gene>
<proteinExistence type="predicted"/>
<accession>A0AAV0BA82</accession>
<evidence type="ECO:0000313" key="2">
    <source>
        <dbReference type="EMBL" id="CAH7683481.1"/>
    </source>
</evidence>
<evidence type="ECO:0000256" key="1">
    <source>
        <dbReference type="SAM" id="Phobius"/>
    </source>
</evidence>
<dbReference type="EMBL" id="CALTRL010004709">
    <property type="protein sequence ID" value="CAH7683481.1"/>
    <property type="molecule type" value="Genomic_DNA"/>
</dbReference>
<keyword evidence="1" id="KW-0812">Transmembrane</keyword>
<keyword evidence="1" id="KW-0472">Membrane</keyword>
<keyword evidence="1" id="KW-1133">Transmembrane helix</keyword>